<dbReference type="PANTHER" id="PTHR43788">
    <property type="entry name" value="DNA2/NAM7 HELICASE FAMILY MEMBER"/>
    <property type="match status" value="1"/>
</dbReference>
<accession>A0AAU7FA92</accession>
<dbReference type="KEGG" id="cmav:ABHF33_00770"/>
<comment type="function">
    <text evidence="3">A helicase/nuclease that prepares dsDNA breaks (DSB) for recombinational DNA repair. Binds to DSBs and unwinds DNA via a highly rapid and processive ATP-dependent bidirectional helicase activity. Unwinds dsDNA until it encounters a Chi (crossover hotspot instigator) sequence from the 3' direction. Cuts ssDNA a few nucleotides 3' to the Chi site. The properties and activities of the enzyme are changed at Chi. The Chi-altered holoenzyme produces a long 3'-ssDNA overhang and facilitates RecA-binding to the ssDNA for homologous DNA recombination and repair. Holoenzyme degrades any linearized DNA that is unable to undergo homologous recombination. In the holoenzyme this subunit has ssDNA-dependent ATPase and 5'-3' helicase activity. When added to pre-assembled RecBC greatly stimulates nuclease activity and augments holoenzyme processivity. Negatively regulates the RecA-loading ability of RecBCD.</text>
</comment>
<dbReference type="AlphaFoldDB" id="A0AAU7FA92"/>
<evidence type="ECO:0000313" key="5">
    <source>
        <dbReference type="EMBL" id="XBM00847.1"/>
    </source>
</evidence>
<dbReference type="GO" id="GO:0005524">
    <property type="term" value="F:ATP binding"/>
    <property type="evidence" value="ECO:0007669"/>
    <property type="project" value="UniProtKB-UniRule"/>
</dbReference>
<dbReference type="GO" id="GO:0017116">
    <property type="term" value="F:single-stranded DNA helicase activity"/>
    <property type="evidence" value="ECO:0007669"/>
    <property type="project" value="TreeGrafter"/>
</dbReference>
<dbReference type="CDD" id="cd18809">
    <property type="entry name" value="SF1_C_RecD"/>
    <property type="match status" value="1"/>
</dbReference>
<dbReference type="PANTHER" id="PTHR43788:SF6">
    <property type="entry name" value="DNA HELICASE B"/>
    <property type="match status" value="1"/>
</dbReference>
<comment type="subunit">
    <text evidence="3">Heterotrimer of RecB, RecC and RecD. All subunits contribute to DNA-binding.</text>
</comment>
<name>A0AAU7FA92_9NEIS</name>
<keyword evidence="3" id="KW-0238">DNA-binding</keyword>
<organism evidence="5">
    <name type="scientific">Chitinibacter mangrovi</name>
    <dbReference type="NCBI Taxonomy" id="3153927"/>
    <lineage>
        <taxon>Bacteria</taxon>
        <taxon>Pseudomonadati</taxon>
        <taxon>Pseudomonadota</taxon>
        <taxon>Betaproteobacteria</taxon>
        <taxon>Neisseriales</taxon>
        <taxon>Chitinibacteraceae</taxon>
        <taxon>Chitinibacter</taxon>
    </lineage>
</organism>
<dbReference type="InterPro" id="IPR006344">
    <property type="entry name" value="RecD"/>
</dbReference>
<keyword evidence="3" id="KW-0540">Nuclease</keyword>
<sequence length="624" mass="67308">MKNNAPSVSVDFASALCDLLLRQCPDAPADLLGLAGELAKASERGDVCVNVPPQADTAAWLSTGLVGEPGSFTPLIVEHQRLYLARYHAYESRLAAQLLRIACDAPTAPDEAELRIQLDRFFEENSKKADSKDIDRQIDWQKVAVAAALHQRLTLISGGPGTGKTTTLIKLLSLLQIINAEQPLKIVLAAPTGKAAMRMQEAILQGKQKLSHDGLLTPEMAAQIPDTASTLHRLLGSRLNSVQFRHHAAQPLVLDVLVLDEASMIDLALMSKLVDAMPPHGRLILLGDKDQLASVEAGAVMGDLCAGAGLSPEFAAKLSRLTGQPLQAGFTESRLGEHVQTLHKSYRFSGPIADFARAINHGDIRKISELLAKAHAAKQDVAQDKAYPIRWQAGNPAQQDIAPLIMASYAPYFAALDQYIAAVQQGGAADVLAVTLAVFKAFDAFRVLSPIRHGAASVSRINALIEAQLLKQGRRMNDQLWYAGRPVLVPQNLYDLELYNGDIGLTLPDENGKLWVHFPSSDGAAAGSAGGATRRISPSRLPAVESAFAMTVHKSQGSEFAHVLLLLPSPQEGRSHLSRELVYTAITRAKTCVSIWGEEAQITAASRRGVERQSGLAERLLQFR</sequence>
<dbReference type="InterPro" id="IPR003593">
    <property type="entry name" value="AAA+_ATPase"/>
</dbReference>
<comment type="miscellaneous">
    <text evidence="3">In the RecBCD complex, RecB has a slow 3'-5' helicase, an exonuclease activity and loads RecA onto ssDNA, RecD has a fast 5'-3' helicase activity, while RecC stimulates the ATPase and processivity of the RecB helicase and contributes to recognition of the Chi site.</text>
</comment>
<comment type="catalytic activity">
    <reaction evidence="3">
        <text>ATP + H2O = ADP + phosphate + H(+)</text>
        <dbReference type="Rhea" id="RHEA:13065"/>
        <dbReference type="ChEBI" id="CHEBI:15377"/>
        <dbReference type="ChEBI" id="CHEBI:15378"/>
        <dbReference type="ChEBI" id="CHEBI:30616"/>
        <dbReference type="ChEBI" id="CHEBI:43474"/>
        <dbReference type="ChEBI" id="CHEBI:456216"/>
        <dbReference type="EC" id="5.6.2.3"/>
    </reaction>
</comment>
<dbReference type="InterPro" id="IPR027785">
    <property type="entry name" value="UvrD-like_helicase_C"/>
</dbReference>
<dbReference type="SUPFAM" id="SSF52540">
    <property type="entry name" value="P-loop containing nucleoside triphosphate hydrolases"/>
    <property type="match status" value="1"/>
</dbReference>
<dbReference type="InterPro" id="IPR050534">
    <property type="entry name" value="Coronavir_polyprotein_1ab"/>
</dbReference>
<dbReference type="RefSeq" id="WP_348945172.1">
    <property type="nucleotide sequence ID" value="NZ_CP157355.1"/>
</dbReference>
<dbReference type="InterPro" id="IPR027417">
    <property type="entry name" value="P-loop_NTPase"/>
</dbReference>
<protein>
    <recommendedName>
        <fullName evidence="3">RecBCD enzyme subunit RecD</fullName>
        <ecNumber evidence="3">5.6.2.3</ecNumber>
    </recommendedName>
    <alternativeName>
        <fullName evidence="3">DNA 5'-3' helicase subunit RecD</fullName>
    </alternativeName>
    <alternativeName>
        <fullName evidence="3">Exonuclease V subunit RecD</fullName>
        <shortName evidence="3">ExoV subunit RecD</shortName>
    </alternativeName>
    <alternativeName>
        <fullName evidence="3">Helicase/nuclease RecBCD subunit RecD</fullName>
    </alternativeName>
</protein>
<dbReference type="GO" id="GO:0008854">
    <property type="term" value="F:exodeoxyribonuclease V activity"/>
    <property type="evidence" value="ECO:0007669"/>
    <property type="project" value="InterPro"/>
</dbReference>
<dbReference type="HAMAP" id="MF_01487">
    <property type="entry name" value="RecD"/>
    <property type="match status" value="1"/>
</dbReference>
<reference evidence="5" key="1">
    <citation type="submission" date="2024-05" db="EMBL/GenBank/DDBJ databases">
        <authorList>
            <person name="Yang L."/>
            <person name="Pan L."/>
        </authorList>
    </citation>
    <scope>NUCLEOTIDE SEQUENCE</scope>
    <source>
        <strain evidence="5">FCG-7</strain>
    </source>
</reference>
<comment type="similarity">
    <text evidence="3">Belongs to the RecD family.</text>
</comment>
<keyword evidence="3" id="KW-0413">Isomerase</keyword>
<proteinExistence type="inferred from homology"/>
<keyword evidence="3 5" id="KW-0378">Hydrolase</keyword>
<keyword evidence="3" id="KW-0347">Helicase</keyword>
<dbReference type="Pfam" id="PF13538">
    <property type="entry name" value="UvrD_C_2"/>
    <property type="match status" value="1"/>
</dbReference>
<dbReference type="GO" id="GO:0000724">
    <property type="term" value="P:double-strand break repair via homologous recombination"/>
    <property type="evidence" value="ECO:0007669"/>
    <property type="project" value="UniProtKB-UniRule"/>
</dbReference>
<dbReference type="SMART" id="SM00382">
    <property type="entry name" value="AAA"/>
    <property type="match status" value="1"/>
</dbReference>
<dbReference type="Pfam" id="PF13245">
    <property type="entry name" value="AAA_19"/>
    <property type="match status" value="1"/>
</dbReference>
<keyword evidence="3" id="KW-0234">DNA repair</keyword>
<keyword evidence="3" id="KW-0227">DNA damage</keyword>
<dbReference type="GO" id="GO:0003677">
    <property type="term" value="F:DNA binding"/>
    <property type="evidence" value="ECO:0007669"/>
    <property type="project" value="UniProtKB-UniRule"/>
</dbReference>
<keyword evidence="1 3" id="KW-0547">Nucleotide-binding</keyword>
<dbReference type="GO" id="GO:0043139">
    <property type="term" value="F:5'-3' DNA helicase activity"/>
    <property type="evidence" value="ECO:0007669"/>
    <property type="project" value="UniProtKB-UniRule"/>
</dbReference>
<evidence type="ECO:0000256" key="2">
    <source>
        <dbReference type="ARBA" id="ARBA00022840"/>
    </source>
</evidence>
<gene>
    <name evidence="3 5" type="primary">recD</name>
    <name evidence="5" type="ORF">ABHF33_00770</name>
</gene>
<dbReference type="Gene3D" id="3.40.50.300">
    <property type="entry name" value="P-loop containing nucleotide triphosphate hydrolases"/>
    <property type="match status" value="3"/>
</dbReference>
<feature type="domain" description="AAA+ ATPase" evidence="4">
    <location>
        <begin position="150"/>
        <end position="368"/>
    </location>
</feature>
<dbReference type="CDD" id="cd17933">
    <property type="entry name" value="DEXSc_RecD-like"/>
    <property type="match status" value="1"/>
</dbReference>
<dbReference type="EC" id="5.6.2.3" evidence="3"/>
<dbReference type="GO" id="GO:0009338">
    <property type="term" value="C:exodeoxyribonuclease V complex"/>
    <property type="evidence" value="ECO:0007669"/>
    <property type="project" value="InterPro"/>
</dbReference>
<keyword evidence="2 3" id="KW-0067">ATP-binding</keyword>
<dbReference type="EMBL" id="CP157355">
    <property type="protein sequence ID" value="XBM00847.1"/>
    <property type="molecule type" value="Genomic_DNA"/>
</dbReference>
<keyword evidence="3" id="KW-0269">Exonuclease</keyword>
<dbReference type="NCBIfam" id="TIGR01447">
    <property type="entry name" value="recD"/>
    <property type="match status" value="1"/>
</dbReference>
<evidence type="ECO:0000259" key="4">
    <source>
        <dbReference type="SMART" id="SM00382"/>
    </source>
</evidence>
<evidence type="ECO:0000256" key="1">
    <source>
        <dbReference type="ARBA" id="ARBA00022741"/>
    </source>
</evidence>
<evidence type="ECO:0000256" key="3">
    <source>
        <dbReference type="HAMAP-Rule" id="MF_01487"/>
    </source>
</evidence>
<feature type="binding site" evidence="3">
    <location>
        <begin position="158"/>
        <end position="165"/>
    </location>
    <ligand>
        <name>ATP</name>
        <dbReference type="ChEBI" id="CHEBI:30616"/>
    </ligand>
</feature>